<keyword evidence="3" id="KW-1185">Reference proteome</keyword>
<proteinExistence type="predicted"/>
<keyword evidence="2" id="KW-0255">Endonuclease</keyword>
<dbReference type="InterPro" id="IPR003615">
    <property type="entry name" value="HNH_nuc"/>
</dbReference>
<feature type="domain" description="HNH" evidence="1">
    <location>
        <begin position="69"/>
        <end position="104"/>
    </location>
</feature>
<dbReference type="GO" id="GO:0004519">
    <property type="term" value="F:endonuclease activity"/>
    <property type="evidence" value="ECO:0007669"/>
    <property type="project" value="UniProtKB-KW"/>
</dbReference>
<keyword evidence="2" id="KW-0540">Nuclease</keyword>
<dbReference type="EMBL" id="JAEDXU010000001">
    <property type="protein sequence ID" value="MBP1044856.1"/>
    <property type="molecule type" value="Genomic_DNA"/>
</dbReference>
<name>A0ABS4CED9_9ENTE</name>
<dbReference type="InterPro" id="IPR002711">
    <property type="entry name" value="HNH"/>
</dbReference>
<dbReference type="CDD" id="cd00085">
    <property type="entry name" value="HNHc"/>
    <property type="match status" value="1"/>
</dbReference>
<evidence type="ECO:0000313" key="3">
    <source>
        <dbReference type="Proteomes" id="UP000673375"/>
    </source>
</evidence>
<comment type="caution">
    <text evidence="2">The sequence shown here is derived from an EMBL/GenBank/DDBJ whole genome shotgun (WGS) entry which is preliminary data.</text>
</comment>
<evidence type="ECO:0000313" key="2">
    <source>
        <dbReference type="EMBL" id="MBP1044856.1"/>
    </source>
</evidence>
<keyword evidence="2" id="KW-0378">Hydrolase</keyword>
<accession>A0ABS4CED9</accession>
<dbReference type="Proteomes" id="UP000673375">
    <property type="component" value="Unassembled WGS sequence"/>
</dbReference>
<gene>
    <name evidence="2" type="ORF">I6N96_01085</name>
</gene>
<organism evidence="2 3">
    <name type="scientific">Enterococcus larvae</name>
    <dbReference type="NCBI Taxonomy" id="2794352"/>
    <lineage>
        <taxon>Bacteria</taxon>
        <taxon>Bacillati</taxon>
        <taxon>Bacillota</taxon>
        <taxon>Bacilli</taxon>
        <taxon>Lactobacillales</taxon>
        <taxon>Enterococcaceae</taxon>
        <taxon>Enterococcus</taxon>
    </lineage>
</organism>
<protein>
    <submittedName>
        <fullName evidence="2">HNH endonuclease</fullName>
    </submittedName>
</protein>
<evidence type="ECO:0000259" key="1">
    <source>
        <dbReference type="Pfam" id="PF01844"/>
    </source>
</evidence>
<reference evidence="2 3" key="1">
    <citation type="submission" date="2020-12" db="EMBL/GenBank/DDBJ databases">
        <title>Vagococcus allomyrinae sp. nov. and Enterococcus lavae sp. nov., isolated from the larvae of Allomyrina dichotoma.</title>
        <authorList>
            <person name="Lee S.D."/>
        </authorList>
    </citation>
    <scope>NUCLEOTIDE SEQUENCE [LARGE SCALE GENOMIC DNA]</scope>
    <source>
        <strain evidence="2 3">BWM-S5</strain>
    </source>
</reference>
<sequence length="111" mass="13197">MAMKSKKPCSFPRCSKLTTDMYCEDHADRSRESRKSLYNSRWRRERKAYLLRNPLCADIYKQHKTPVLATVVDHKAAHKGNEELFWNEANWQPLCASCHNRKTRLSDMMDY</sequence>
<dbReference type="Gene3D" id="1.10.30.50">
    <property type="match status" value="1"/>
</dbReference>
<dbReference type="Pfam" id="PF01844">
    <property type="entry name" value="HNH"/>
    <property type="match status" value="1"/>
</dbReference>